<dbReference type="Gene3D" id="3.20.20.70">
    <property type="entry name" value="Aldolase class I"/>
    <property type="match status" value="1"/>
</dbReference>
<dbReference type="SUPFAM" id="SSF51569">
    <property type="entry name" value="Aldolase"/>
    <property type="match status" value="1"/>
</dbReference>
<comment type="subcellular location">
    <subcellularLocation>
        <location evidence="6">Cytoplasm</location>
    </subcellularLocation>
</comment>
<dbReference type="SMART" id="SM01133">
    <property type="entry name" value="DeoC"/>
    <property type="match status" value="1"/>
</dbReference>
<name>A0A8T8K329_9EURY</name>
<feature type="active site" description="Schiff-base intermediate with acetaldehyde" evidence="6">
    <location>
        <position position="159"/>
    </location>
</feature>
<dbReference type="AlphaFoldDB" id="A0A8T8K329"/>
<evidence type="ECO:0000256" key="1">
    <source>
        <dbReference type="ARBA" id="ARBA00010936"/>
    </source>
</evidence>
<protein>
    <recommendedName>
        <fullName evidence="6">Deoxyribose-phosphate aldolase</fullName>
        <shortName evidence="6">DERA</shortName>
        <ecNumber evidence="6">4.1.2.4</ecNumber>
    </recommendedName>
    <alternativeName>
        <fullName evidence="6">2-deoxy-D-ribose 5-phosphate aldolase</fullName>
    </alternativeName>
    <alternativeName>
        <fullName evidence="6">Phosphodeoxyriboaldolase</fullName>
        <shortName evidence="6">Deoxyriboaldolase</shortName>
    </alternativeName>
</protein>
<keyword evidence="4 6" id="KW-0704">Schiff base</keyword>
<dbReference type="OrthoDB" id="31145at2157"/>
<dbReference type="InterPro" id="IPR002915">
    <property type="entry name" value="DeoC/FbaB/LacD_aldolase"/>
</dbReference>
<accession>A0A8T8K329</accession>
<comment type="pathway">
    <text evidence="6">Carbohydrate degradation; 2-deoxy-D-ribose 1-phosphate degradation; D-glyceraldehyde 3-phosphate and acetaldehyde from 2-deoxy-alpha-D-ribose 1-phosphate: step 2/2.</text>
</comment>
<comment type="similarity">
    <text evidence="1 6">Belongs to the DeoC/FbaB aldolase family. DeoC type 1 subfamily.</text>
</comment>
<proteinExistence type="inferred from homology"/>
<comment type="function">
    <text evidence="6">Catalyzes a reversible aldol reaction between acetaldehyde and D-glyceraldehyde 3-phosphate to generate 2-deoxy-D-ribose 5-phosphate.</text>
</comment>
<dbReference type="PANTHER" id="PTHR10889:SF1">
    <property type="entry name" value="DEOXYRIBOSE-PHOSPHATE ALDOLASE"/>
    <property type="match status" value="1"/>
</dbReference>
<evidence type="ECO:0000256" key="6">
    <source>
        <dbReference type="HAMAP-Rule" id="MF_00114"/>
    </source>
</evidence>
<dbReference type="EMBL" id="CP058560">
    <property type="protein sequence ID" value="QUH22888.1"/>
    <property type="molecule type" value="Genomic_DNA"/>
</dbReference>
<evidence type="ECO:0000256" key="4">
    <source>
        <dbReference type="ARBA" id="ARBA00023270"/>
    </source>
</evidence>
<comment type="catalytic activity">
    <reaction evidence="5 6">
        <text>2-deoxy-D-ribose 5-phosphate = D-glyceraldehyde 3-phosphate + acetaldehyde</text>
        <dbReference type="Rhea" id="RHEA:12821"/>
        <dbReference type="ChEBI" id="CHEBI:15343"/>
        <dbReference type="ChEBI" id="CHEBI:59776"/>
        <dbReference type="ChEBI" id="CHEBI:62877"/>
        <dbReference type="EC" id="4.1.2.4"/>
    </reaction>
</comment>
<dbReference type="EC" id="4.1.2.4" evidence="6"/>
<keyword evidence="3 6" id="KW-0456">Lyase</keyword>
<dbReference type="CDD" id="cd00959">
    <property type="entry name" value="DeoC"/>
    <property type="match status" value="1"/>
</dbReference>
<dbReference type="Proteomes" id="UP000681041">
    <property type="component" value="Chromosome"/>
</dbReference>
<dbReference type="GO" id="GO:0016052">
    <property type="term" value="P:carbohydrate catabolic process"/>
    <property type="evidence" value="ECO:0007669"/>
    <property type="project" value="TreeGrafter"/>
</dbReference>
<evidence type="ECO:0000256" key="3">
    <source>
        <dbReference type="ARBA" id="ARBA00023239"/>
    </source>
</evidence>
<keyword evidence="2 6" id="KW-0963">Cytoplasm</keyword>
<reference evidence="7" key="1">
    <citation type="submission" date="2020-07" db="EMBL/GenBank/DDBJ databases">
        <title>Methanobacterium. sp. MethCan genome.</title>
        <authorList>
            <person name="Postec A."/>
            <person name="Quemeneur M."/>
        </authorList>
    </citation>
    <scope>NUCLEOTIDE SEQUENCE</scope>
    <source>
        <strain evidence="7">MethCAN</strain>
    </source>
</reference>
<evidence type="ECO:0000256" key="5">
    <source>
        <dbReference type="ARBA" id="ARBA00048791"/>
    </source>
</evidence>
<dbReference type="PIRSF" id="PIRSF001357">
    <property type="entry name" value="DeoC"/>
    <property type="match status" value="1"/>
</dbReference>
<dbReference type="GO" id="GO:0006018">
    <property type="term" value="P:2-deoxyribose 1-phosphate catabolic process"/>
    <property type="evidence" value="ECO:0007669"/>
    <property type="project" value="UniProtKB-UniRule"/>
</dbReference>
<dbReference type="NCBIfam" id="TIGR00126">
    <property type="entry name" value="deoC"/>
    <property type="match status" value="1"/>
</dbReference>
<dbReference type="FunFam" id="3.20.20.70:FF:000044">
    <property type="entry name" value="Deoxyribose-phosphate aldolase"/>
    <property type="match status" value="1"/>
</dbReference>
<evidence type="ECO:0000313" key="7">
    <source>
        <dbReference type="EMBL" id="QUH22888.1"/>
    </source>
</evidence>
<feature type="active site" description="Proton donor/acceptor" evidence="6">
    <location>
        <position position="189"/>
    </location>
</feature>
<organism evidence="7 8">
    <name type="scientific">Methanobacterium alkalithermotolerans</name>
    <dbReference type="NCBI Taxonomy" id="2731220"/>
    <lineage>
        <taxon>Archaea</taxon>
        <taxon>Methanobacteriati</taxon>
        <taxon>Methanobacteriota</taxon>
        <taxon>Methanomada group</taxon>
        <taxon>Methanobacteria</taxon>
        <taxon>Methanobacteriales</taxon>
        <taxon>Methanobacteriaceae</taxon>
        <taxon>Methanobacterium</taxon>
    </lineage>
</organism>
<dbReference type="InterPro" id="IPR013785">
    <property type="entry name" value="Aldolase_TIM"/>
</dbReference>
<evidence type="ECO:0000256" key="2">
    <source>
        <dbReference type="ARBA" id="ARBA00022490"/>
    </source>
</evidence>
<dbReference type="Pfam" id="PF01791">
    <property type="entry name" value="DeoC"/>
    <property type="match status" value="1"/>
</dbReference>
<sequence length="230" mass="24698">MLKKLKPVEKLAKMIDHTNVKADATEEDIRKLCSETIEYGFDCAVVTPTNVSLAYEILKNTPVKVCSVIGFPAGVNTPSTKAFEAIEAIENGAEEIDMVMNIGAIKSHREDKLLEDIKSVVDAAQGKVVKVIFETAYLTDAEKIRACVISKKAGVDYVKTSTAYGGLSGATIEDVTLMKNNISPPMKIKAAGGIRNLEAAQAMIEAGASKLGTSSGVKIIKEMMELQKKS</sequence>
<dbReference type="GO" id="GO:0005737">
    <property type="term" value="C:cytoplasm"/>
    <property type="evidence" value="ECO:0007669"/>
    <property type="project" value="UniProtKB-SubCell"/>
</dbReference>
<dbReference type="InterPro" id="IPR028581">
    <property type="entry name" value="DeoC_typeI"/>
</dbReference>
<dbReference type="PANTHER" id="PTHR10889">
    <property type="entry name" value="DEOXYRIBOSE-PHOSPHATE ALDOLASE"/>
    <property type="match status" value="1"/>
</dbReference>
<evidence type="ECO:0000313" key="8">
    <source>
        <dbReference type="Proteomes" id="UP000681041"/>
    </source>
</evidence>
<gene>
    <name evidence="6 7" type="primary">deoC</name>
    <name evidence="7" type="ORF">HYG87_03430</name>
</gene>
<dbReference type="GO" id="GO:0004139">
    <property type="term" value="F:deoxyribose-phosphate aldolase activity"/>
    <property type="evidence" value="ECO:0007669"/>
    <property type="project" value="UniProtKB-UniRule"/>
</dbReference>
<feature type="active site" description="Proton donor/acceptor" evidence="6">
    <location>
        <position position="97"/>
    </location>
</feature>
<dbReference type="GO" id="GO:0009264">
    <property type="term" value="P:deoxyribonucleotide catabolic process"/>
    <property type="evidence" value="ECO:0007669"/>
    <property type="project" value="UniProtKB-UniRule"/>
</dbReference>
<dbReference type="InterPro" id="IPR011343">
    <property type="entry name" value="DeoC"/>
</dbReference>
<dbReference type="RefSeq" id="WP_211533834.1">
    <property type="nucleotide sequence ID" value="NZ_CP058560.1"/>
</dbReference>
<dbReference type="GeneID" id="64819785"/>
<keyword evidence="8" id="KW-1185">Reference proteome</keyword>
<dbReference type="HAMAP" id="MF_00114">
    <property type="entry name" value="DeoC_type1"/>
    <property type="match status" value="1"/>
</dbReference>
<dbReference type="KEGG" id="meme:HYG87_03430"/>